<name>A0A1M6C613_9BACT</name>
<dbReference type="Proteomes" id="UP000184418">
    <property type="component" value="Unassembled WGS sequence"/>
</dbReference>
<keyword evidence="3" id="KW-1185">Reference proteome</keyword>
<protein>
    <submittedName>
        <fullName evidence="2">TonB family C-terminal domain-containing protein</fullName>
    </submittedName>
</protein>
<evidence type="ECO:0000313" key="3">
    <source>
        <dbReference type="Proteomes" id="UP000184418"/>
    </source>
</evidence>
<feature type="domain" description="TonB C-terminal" evidence="1">
    <location>
        <begin position="122"/>
        <end position="192"/>
    </location>
</feature>
<dbReference type="Pfam" id="PF03544">
    <property type="entry name" value="TonB_C"/>
    <property type="match status" value="1"/>
</dbReference>
<gene>
    <name evidence="2" type="ORF">SAMN02745146_1040</name>
</gene>
<organism evidence="2 3">
    <name type="scientific">Hymenobacter daecheongensis DSM 21074</name>
    <dbReference type="NCBI Taxonomy" id="1121955"/>
    <lineage>
        <taxon>Bacteria</taxon>
        <taxon>Pseudomonadati</taxon>
        <taxon>Bacteroidota</taxon>
        <taxon>Cytophagia</taxon>
        <taxon>Cytophagales</taxon>
        <taxon>Hymenobacteraceae</taxon>
        <taxon>Hymenobacter</taxon>
    </lineage>
</organism>
<dbReference type="InterPro" id="IPR037682">
    <property type="entry name" value="TonB_C"/>
</dbReference>
<accession>A0A1M6C613</accession>
<evidence type="ECO:0000259" key="1">
    <source>
        <dbReference type="Pfam" id="PF03544"/>
    </source>
</evidence>
<dbReference type="GO" id="GO:0055085">
    <property type="term" value="P:transmembrane transport"/>
    <property type="evidence" value="ECO:0007669"/>
    <property type="project" value="InterPro"/>
</dbReference>
<dbReference type="Gene3D" id="3.30.1150.10">
    <property type="match status" value="1"/>
</dbReference>
<dbReference type="EMBL" id="FQYN01000002">
    <property type="protein sequence ID" value="SHI56363.1"/>
    <property type="molecule type" value="Genomic_DNA"/>
</dbReference>
<proteinExistence type="predicted"/>
<reference evidence="2 3" key="1">
    <citation type="submission" date="2016-11" db="EMBL/GenBank/DDBJ databases">
        <authorList>
            <person name="Jaros S."/>
            <person name="Januszkiewicz K."/>
            <person name="Wedrychowicz H."/>
        </authorList>
    </citation>
    <scope>NUCLEOTIDE SEQUENCE [LARGE SCALE GENOMIC DNA]</scope>
    <source>
        <strain evidence="2 3">DSM 21074</strain>
    </source>
</reference>
<dbReference type="SUPFAM" id="SSF74653">
    <property type="entry name" value="TolA/TonB C-terminal domain"/>
    <property type="match status" value="1"/>
</dbReference>
<sequence>MRSVIFYPNETLIDFILAHCSFPVGAGAKKVGHKKVESIKTEGARGTLTDDVPTGVWQYFDPAGKLEWSMDYDSSRIVFMRPDTARYRLRVGSEWRAVRTNRAPRFLGSNAVLLQCISTSLRHPDQALRDQKQGTVIIGFIVGPQGLATDFAVEQSIELELDKQTLQAVEAAPNHWLPAIYQGQPAFSHLRILVHYAIATRGEGSAAVAQRMSIIPHQAGDLQMLIMAPTSSRQH</sequence>
<dbReference type="STRING" id="1121955.SAMN02745146_1040"/>
<dbReference type="AlphaFoldDB" id="A0A1M6C613"/>
<evidence type="ECO:0000313" key="2">
    <source>
        <dbReference type="EMBL" id="SHI56363.1"/>
    </source>
</evidence>